<reference evidence="1 2" key="1">
    <citation type="submission" date="2024-07" db="EMBL/GenBank/DDBJ databases">
        <title>Section-level genome sequencing and comparative genomics of Aspergillus sections Usti and Cavernicolus.</title>
        <authorList>
            <consortium name="Lawrence Berkeley National Laboratory"/>
            <person name="Nybo J.L."/>
            <person name="Vesth T.C."/>
            <person name="Theobald S."/>
            <person name="Frisvad J.C."/>
            <person name="Larsen T.O."/>
            <person name="Kjaerboelling I."/>
            <person name="Rothschild-Mancinelli K."/>
            <person name="Lyhne E.K."/>
            <person name="Kogle M.E."/>
            <person name="Barry K."/>
            <person name="Clum A."/>
            <person name="Na H."/>
            <person name="Ledsgaard L."/>
            <person name="Lin J."/>
            <person name="Lipzen A."/>
            <person name="Kuo A."/>
            <person name="Riley R."/>
            <person name="Mondo S."/>
            <person name="Labutti K."/>
            <person name="Haridas S."/>
            <person name="Pangalinan J."/>
            <person name="Salamov A.A."/>
            <person name="Simmons B.A."/>
            <person name="Magnuson J.K."/>
            <person name="Chen J."/>
            <person name="Drula E."/>
            <person name="Henrissat B."/>
            <person name="Wiebenga A."/>
            <person name="Lubbers R.J."/>
            <person name="Gomes A.C."/>
            <person name="Makela M.R."/>
            <person name="Stajich J."/>
            <person name="Grigoriev I.V."/>
            <person name="Mortensen U.H."/>
            <person name="De Vries R.P."/>
            <person name="Baker S.E."/>
            <person name="Andersen M.R."/>
        </authorList>
    </citation>
    <scope>NUCLEOTIDE SEQUENCE [LARGE SCALE GENOMIC DNA]</scope>
    <source>
        <strain evidence="1 2">CBS 588.65</strain>
    </source>
</reference>
<sequence length="59" mass="6638">MAVSSKLLFKAEAKVLTEFSLLATKQQEASHALHPVVQDWCYHITALNGDRYFTLTRAS</sequence>
<comment type="caution">
    <text evidence="1">The sequence shown here is derived from an EMBL/GenBank/DDBJ whole genome shotgun (WGS) entry which is preliminary data.</text>
</comment>
<evidence type="ECO:0000313" key="2">
    <source>
        <dbReference type="Proteomes" id="UP001610334"/>
    </source>
</evidence>
<keyword evidence="2" id="KW-1185">Reference proteome</keyword>
<accession>A0ABR4H9P4</accession>
<gene>
    <name evidence="1" type="ORF">BJX63DRAFT_260410</name>
</gene>
<dbReference type="Proteomes" id="UP001610334">
    <property type="component" value="Unassembled WGS sequence"/>
</dbReference>
<dbReference type="EMBL" id="JBFXLT010000050">
    <property type="protein sequence ID" value="KAL2812176.1"/>
    <property type="molecule type" value="Genomic_DNA"/>
</dbReference>
<organism evidence="1 2">
    <name type="scientific">Aspergillus granulosus</name>
    <dbReference type="NCBI Taxonomy" id="176169"/>
    <lineage>
        <taxon>Eukaryota</taxon>
        <taxon>Fungi</taxon>
        <taxon>Dikarya</taxon>
        <taxon>Ascomycota</taxon>
        <taxon>Pezizomycotina</taxon>
        <taxon>Eurotiomycetes</taxon>
        <taxon>Eurotiomycetidae</taxon>
        <taxon>Eurotiales</taxon>
        <taxon>Aspergillaceae</taxon>
        <taxon>Aspergillus</taxon>
        <taxon>Aspergillus subgen. Nidulantes</taxon>
    </lineage>
</organism>
<protein>
    <submittedName>
        <fullName evidence="1">Uncharacterized protein</fullName>
    </submittedName>
</protein>
<name>A0ABR4H9P4_9EURO</name>
<proteinExistence type="predicted"/>
<evidence type="ECO:0000313" key="1">
    <source>
        <dbReference type="EMBL" id="KAL2812176.1"/>
    </source>
</evidence>